<dbReference type="Proteomes" id="UP000012073">
    <property type="component" value="Unassembled WGS sequence"/>
</dbReference>
<sequence length="77" mass="8514">MLCFTIHSSHFTLRKLFLLAPLGTRLLSNYFTSFQPITTAHAAPFTLPHKAPKQHPKPSISAHQTLSATTTPQESSL</sequence>
<reference evidence="3" key="1">
    <citation type="journal article" date="2013" name="Proc. Natl. Acad. Sci. U.S.A.">
        <title>Genome structure and metabolic features in the red seaweed Chondrus crispus shed light on evolution of the Archaeplastida.</title>
        <authorList>
            <person name="Collen J."/>
            <person name="Porcel B."/>
            <person name="Carre W."/>
            <person name="Ball S.G."/>
            <person name="Chaparro C."/>
            <person name="Tonon T."/>
            <person name="Barbeyron T."/>
            <person name="Michel G."/>
            <person name="Noel B."/>
            <person name="Valentin K."/>
            <person name="Elias M."/>
            <person name="Artiguenave F."/>
            <person name="Arun A."/>
            <person name="Aury J.M."/>
            <person name="Barbosa-Neto J.F."/>
            <person name="Bothwell J.H."/>
            <person name="Bouget F.Y."/>
            <person name="Brillet L."/>
            <person name="Cabello-Hurtado F."/>
            <person name="Capella-Gutierrez S."/>
            <person name="Charrier B."/>
            <person name="Cladiere L."/>
            <person name="Cock J.M."/>
            <person name="Coelho S.M."/>
            <person name="Colleoni C."/>
            <person name="Czjzek M."/>
            <person name="Da Silva C."/>
            <person name="Delage L."/>
            <person name="Denoeud F."/>
            <person name="Deschamps P."/>
            <person name="Dittami S.M."/>
            <person name="Gabaldon T."/>
            <person name="Gachon C.M."/>
            <person name="Groisillier A."/>
            <person name="Herve C."/>
            <person name="Jabbari K."/>
            <person name="Katinka M."/>
            <person name="Kloareg B."/>
            <person name="Kowalczyk N."/>
            <person name="Labadie K."/>
            <person name="Leblanc C."/>
            <person name="Lopez P.J."/>
            <person name="McLachlan D.H."/>
            <person name="Meslet-Cladiere L."/>
            <person name="Moustafa A."/>
            <person name="Nehr Z."/>
            <person name="Nyvall Collen P."/>
            <person name="Panaud O."/>
            <person name="Partensky F."/>
            <person name="Poulain J."/>
            <person name="Rensing S.A."/>
            <person name="Rousvoal S."/>
            <person name="Samson G."/>
            <person name="Symeonidi A."/>
            <person name="Weissenbach J."/>
            <person name="Zambounis A."/>
            <person name="Wincker P."/>
            <person name="Boyen C."/>
        </authorList>
    </citation>
    <scope>NUCLEOTIDE SEQUENCE [LARGE SCALE GENOMIC DNA]</scope>
    <source>
        <strain evidence="3">cv. Stackhouse</strain>
    </source>
</reference>
<gene>
    <name evidence="2" type="ORF">CHC_T00002297001</name>
</gene>
<evidence type="ECO:0000313" key="3">
    <source>
        <dbReference type="Proteomes" id="UP000012073"/>
    </source>
</evidence>
<dbReference type="RefSeq" id="XP_005713373.1">
    <property type="nucleotide sequence ID" value="XM_005713316.1"/>
</dbReference>
<organism evidence="2 3">
    <name type="scientific">Chondrus crispus</name>
    <name type="common">Carrageen Irish moss</name>
    <name type="synonym">Polymorpha crispa</name>
    <dbReference type="NCBI Taxonomy" id="2769"/>
    <lineage>
        <taxon>Eukaryota</taxon>
        <taxon>Rhodophyta</taxon>
        <taxon>Florideophyceae</taxon>
        <taxon>Rhodymeniophycidae</taxon>
        <taxon>Gigartinales</taxon>
        <taxon>Gigartinaceae</taxon>
        <taxon>Chondrus</taxon>
    </lineage>
</organism>
<dbReference type="Gramene" id="CDF33570">
    <property type="protein sequence ID" value="CDF33570"/>
    <property type="gene ID" value="CHC_T00002297001"/>
</dbReference>
<evidence type="ECO:0000313" key="2">
    <source>
        <dbReference type="EMBL" id="CDF33570.1"/>
    </source>
</evidence>
<feature type="region of interest" description="Disordered" evidence="1">
    <location>
        <begin position="46"/>
        <end position="77"/>
    </location>
</feature>
<protein>
    <submittedName>
        <fullName evidence="2">Uncharacterized protein</fullName>
    </submittedName>
</protein>
<dbReference type="GeneID" id="17321090"/>
<accession>R7Q7Y0</accession>
<feature type="compositionally biased region" description="Polar residues" evidence="1">
    <location>
        <begin position="61"/>
        <end position="77"/>
    </location>
</feature>
<name>R7Q7Y0_CHOCR</name>
<dbReference type="AlphaFoldDB" id="R7Q7Y0"/>
<dbReference type="EMBL" id="HG001650">
    <property type="protein sequence ID" value="CDF33570.1"/>
    <property type="molecule type" value="Genomic_DNA"/>
</dbReference>
<dbReference type="KEGG" id="ccp:CHC_T00002297001"/>
<proteinExistence type="predicted"/>
<keyword evidence="3" id="KW-1185">Reference proteome</keyword>
<evidence type="ECO:0000256" key="1">
    <source>
        <dbReference type="SAM" id="MobiDB-lite"/>
    </source>
</evidence>